<feature type="compositionally biased region" description="Basic and acidic residues" evidence="1">
    <location>
        <begin position="7"/>
        <end position="17"/>
    </location>
</feature>
<dbReference type="SUPFAM" id="SSF81698">
    <property type="entry name" value="FF domain"/>
    <property type="match status" value="1"/>
</dbReference>
<gene>
    <name evidence="2" type="ORF">M7I_5703</name>
</gene>
<proteinExistence type="predicted"/>
<keyword evidence="3" id="KW-1185">Reference proteome</keyword>
<name>H0ESL0_GLAL7</name>
<comment type="caution">
    <text evidence="2">The sequence shown here is derived from an EMBL/GenBank/DDBJ whole genome shotgun (WGS) entry which is preliminary data.</text>
</comment>
<evidence type="ECO:0000313" key="3">
    <source>
        <dbReference type="Proteomes" id="UP000005446"/>
    </source>
</evidence>
<sequence length="129" mass="14986">MILSGFIERRSADKHQAESQQCGAAADEIRSGLKYLEPPIRADDSFERVKPRIEKSEEYLAVGTDVLRRSAFDKVIRRLKEKDEDAEKDRNKRRERISVDRGLHRERDRRDGLYLELEAMSQNSPPSSL</sequence>
<dbReference type="EMBL" id="AGUE01000148">
    <property type="protein sequence ID" value="EHK98497.1"/>
    <property type="molecule type" value="Genomic_DNA"/>
</dbReference>
<evidence type="ECO:0000313" key="2">
    <source>
        <dbReference type="EMBL" id="EHK98497.1"/>
    </source>
</evidence>
<dbReference type="HOGENOM" id="CLU_1949023_0_0_1"/>
<dbReference type="Gene3D" id="1.10.10.440">
    <property type="entry name" value="FF domain"/>
    <property type="match status" value="1"/>
</dbReference>
<dbReference type="OrthoDB" id="187617at2759"/>
<protein>
    <submittedName>
        <fullName evidence="2">Putative Pre-mRNA-processing protein prp40</fullName>
    </submittedName>
</protein>
<feature type="region of interest" description="Disordered" evidence="1">
    <location>
        <begin position="1"/>
        <end position="24"/>
    </location>
</feature>
<accession>H0ESL0</accession>
<reference evidence="2 3" key="1">
    <citation type="journal article" date="2012" name="Eukaryot. Cell">
        <title>Genome sequence of the fungus Glarea lozoyensis: the first genome sequence of a species from the Helotiaceae family.</title>
        <authorList>
            <person name="Youssar L."/>
            <person name="Gruening B.A."/>
            <person name="Erxleben A."/>
            <person name="Guenther S."/>
            <person name="Huettel W."/>
        </authorList>
    </citation>
    <scope>NUCLEOTIDE SEQUENCE [LARGE SCALE GENOMIC DNA]</scope>
    <source>
        <strain evidence="3">ATCC 74030 / MF5533</strain>
    </source>
</reference>
<evidence type="ECO:0000256" key="1">
    <source>
        <dbReference type="SAM" id="MobiDB-lite"/>
    </source>
</evidence>
<dbReference type="AlphaFoldDB" id="H0ESL0"/>
<organism evidence="2 3">
    <name type="scientific">Glarea lozoyensis (strain ATCC 74030 / MF5533)</name>
    <dbReference type="NCBI Taxonomy" id="1104152"/>
    <lineage>
        <taxon>Eukaryota</taxon>
        <taxon>Fungi</taxon>
        <taxon>Dikarya</taxon>
        <taxon>Ascomycota</taxon>
        <taxon>Pezizomycotina</taxon>
        <taxon>Leotiomycetes</taxon>
        <taxon>Helotiales</taxon>
        <taxon>Helotiaceae</taxon>
        <taxon>Glarea</taxon>
    </lineage>
</organism>
<dbReference type="Proteomes" id="UP000005446">
    <property type="component" value="Unassembled WGS sequence"/>
</dbReference>
<feature type="region of interest" description="Disordered" evidence="1">
    <location>
        <begin position="81"/>
        <end position="103"/>
    </location>
</feature>
<dbReference type="InParanoid" id="H0ESL0"/>
<dbReference type="InterPro" id="IPR036517">
    <property type="entry name" value="FF_domain_sf"/>
</dbReference>